<dbReference type="Pfam" id="PF00005">
    <property type="entry name" value="ABC_tran"/>
    <property type="match status" value="1"/>
</dbReference>
<dbReference type="GO" id="GO:0016887">
    <property type="term" value="F:ATP hydrolysis activity"/>
    <property type="evidence" value="ECO:0007669"/>
    <property type="project" value="InterPro"/>
</dbReference>
<evidence type="ECO:0000256" key="2">
    <source>
        <dbReference type="ARBA" id="ARBA00022741"/>
    </source>
</evidence>
<keyword evidence="3 5" id="KW-0067">ATP-binding</keyword>
<proteinExistence type="predicted"/>
<evidence type="ECO:0000256" key="1">
    <source>
        <dbReference type="ARBA" id="ARBA00022448"/>
    </source>
</evidence>
<dbReference type="AlphaFoldDB" id="A0A841JY65"/>
<evidence type="ECO:0000313" key="6">
    <source>
        <dbReference type="Proteomes" id="UP000538666"/>
    </source>
</evidence>
<dbReference type="PANTHER" id="PTHR42788:SF13">
    <property type="entry name" value="ALIPHATIC SULFONATES IMPORT ATP-BINDING PROTEIN SSUB"/>
    <property type="match status" value="1"/>
</dbReference>
<name>A0A841JY65_9BACT</name>
<dbReference type="PROSITE" id="PS50893">
    <property type="entry name" value="ABC_TRANSPORTER_2"/>
    <property type="match status" value="1"/>
</dbReference>
<evidence type="ECO:0000259" key="4">
    <source>
        <dbReference type="PROSITE" id="PS50893"/>
    </source>
</evidence>
<dbReference type="EMBL" id="JACHEK010000002">
    <property type="protein sequence ID" value="MBB6143378.1"/>
    <property type="molecule type" value="Genomic_DNA"/>
</dbReference>
<organism evidence="5 6">
    <name type="scientific">Silvibacterium bohemicum</name>
    <dbReference type="NCBI Taxonomy" id="1577686"/>
    <lineage>
        <taxon>Bacteria</taxon>
        <taxon>Pseudomonadati</taxon>
        <taxon>Acidobacteriota</taxon>
        <taxon>Terriglobia</taxon>
        <taxon>Terriglobales</taxon>
        <taxon>Acidobacteriaceae</taxon>
        <taxon>Silvibacterium</taxon>
    </lineage>
</organism>
<evidence type="ECO:0000256" key="3">
    <source>
        <dbReference type="ARBA" id="ARBA00022840"/>
    </source>
</evidence>
<keyword evidence="2" id="KW-0547">Nucleotide-binding</keyword>
<dbReference type="PROSITE" id="PS00211">
    <property type="entry name" value="ABC_TRANSPORTER_1"/>
    <property type="match status" value="1"/>
</dbReference>
<dbReference type="PANTHER" id="PTHR42788">
    <property type="entry name" value="TAURINE IMPORT ATP-BINDING PROTEIN-RELATED"/>
    <property type="match status" value="1"/>
</dbReference>
<dbReference type="SUPFAM" id="SSF52540">
    <property type="entry name" value="P-loop containing nucleoside triphosphate hydrolases"/>
    <property type="match status" value="1"/>
</dbReference>
<dbReference type="RefSeq" id="WP_231581622.1">
    <property type="nucleotide sequence ID" value="NZ_JACHEK010000002.1"/>
</dbReference>
<evidence type="ECO:0000313" key="5">
    <source>
        <dbReference type="EMBL" id="MBB6143378.1"/>
    </source>
</evidence>
<protein>
    <submittedName>
        <fullName evidence="5">NitT/TauT family transport system ATP-binding protein</fullName>
    </submittedName>
</protein>
<keyword evidence="6" id="KW-1185">Reference proteome</keyword>
<sequence length="293" mass="32832">MALAAALMQEELPIARKRRCEIGLKGVSKTYRSEKGETRTVLSAVNLEIEAGEFVVVLGETGCGKSTLLRLILGEEPPSFGSIQVSGKPVKQIDARCGYVPQKYSLFPNRTALQNVMFGPRTAKYPLMPWLHPGFHAYRKELKTEATQQLLRMGLRAADANKYPHKMSGGMQQRVAIAQALIMKPSVMLMDEAFSALDPSTRISLQELVLDIWREQRPTMVFVTHNVAEALFLGTRLIVLGAYSEMMGGKTNVIADMHLQRSDLPYLERRHTKEFIELQSYVEELSYGISCQP</sequence>
<dbReference type="InterPro" id="IPR003439">
    <property type="entry name" value="ABC_transporter-like_ATP-bd"/>
</dbReference>
<dbReference type="Proteomes" id="UP000538666">
    <property type="component" value="Unassembled WGS sequence"/>
</dbReference>
<feature type="domain" description="ABC transporter" evidence="4">
    <location>
        <begin position="22"/>
        <end position="267"/>
    </location>
</feature>
<reference evidence="5 6" key="1">
    <citation type="submission" date="2020-08" db="EMBL/GenBank/DDBJ databases">
        <title>Genomic Encyclopedia of Type Strains, Phase IV (KMG-IV): sequencing the most valuable type-strain genomes for metagenomic binning, comparative biology and taxonomic classification.</title>
        <authorList>
            <person name="Goeker M."/>
        </authorList>
    </citation>
    <scope>NUCLEOTIDE SEQUENCE [LARGE SCALE GENOMIC DNA]</scope>
    <source>
        <strain evidence="5 6">DSM 103733</strain>
    </source>
</reference>
<gene>
    <name evidence="5" type="ORF">HNQ77_001322</name>
</gene>
<dbReference type="InterPro" id="IPR027417">
    <property type="entry name" value="P-loop_NTPase"/>
</dbReference>
<comment type="caution">
    <text evidence="5">The sequence shown here is derived from an EMBL/GenBank/DDBJ whole genome shotgun (WGS) entry which is preliminary data.</text>
</comment>
<dbReference type="GO" id="GO:0005524">
    <property type="term" value="F:ATP binding"/>
    <property type="evidence" value="ECO:0007669"/>
    <property type="project" value="UniProtKB-KW"/>
</dbReference>
<dbReference type="SMART" id="SM00382">
    <property type="entry name" value="AAA"/>
    <property type="match status" value="1"/>
</dbReference>
<dbReference type="InterPro" id="IPR050166">
    <property type="entry name" value="ABC_transporter_ATP-bind"/>
</dbReference>
<dbReference type="InterPro" id="IPR003593">
    <property type="entry name" value="AAA+_ATPase"/>
</dbReference>
<dbReference type="CDD" id="cd03293">
    <property type="entry name" value="ABC_NrtD_SsuB_transporters"/>
    <property type="match status" value="1"/>
</dbReference>
<dbReference type="Gene3D" id="3.40.50.300">
    <property type="entry name" value="P-loop containing nucleotide triphosphate hydrolases"/>
    <property type="match status" value="1"/>
</dbReference>
<accession>A0A841JY65</accession>
<keyword evidence="1" id="KW-0813">Transport</keyword>
<dbReference type="InterPro" id="IPR017871">
    <property type="entry name" value="ABC_transporter-like_CS"/>
</dbReference>